<organism evidence="1">
    <name type="scientific">Solumvirus sp</name>
    <dbReference type="NCBI Taxonomy" id="2487773"/>
    <lineage>
        <taxon>Viruses</taxon>
        <taxon>Pithoviruses</taxon>
    </lineage>
</organism>
<reference evidence="1" key="1">
    <citation type="submission" date="2018-10" db="EMBL/GenBank/DDBJ databases">
        <title>Hidden diversity of soil giant viruses.</title>
        <authorList>
            <person name="Schulz F."/>
            <person name="Alteio L."/>
            <person name="Goudeau D."/>
            <person name="Ryan E.M."/>
            <person name="Malmstrom R.R."/>
            <person name="Blanchard J."/>
            <person name="Woyke T."/>
        </authorList>
    </citation>
    <scope>NUCLEOTIDE SEQUENCE</scope>
    <source>
        <strain evidence="1">SMV1</strain>
    </source>
</reference>
<gene>
    <name evidence="1" type="ORF">Solumvirus1_3</name>
</gene>
<evidence type="ECO:0000313" key="1">
    <source>
        <dbReference type="EMBL" id="AYV86128.1"/>
    </source>
</evidence>
<name>A0A3G5AG80_9VIRU</name>
<sequence length="424" mass="45458">MLAQSNTLGYTTGGNPVLPITKTPFAGLAGASPDLANAGVTITSLPKGEAVLVSPARPASPRRTVQFGDVKGTTTVITPAAPAVFNVTVPPGPGSMHAAMTSQVVDFTQAPASLAQIARASPRSASSLVYGQKQLPNPDGKQPIHSQLIKLGYQPLESVVTQGGASVLPQIHYIKACDSAGRIVYILMDQAGYSAVSTDNRIYLASNRATVLPLAAKRSALENAHGASGVIFECKGLVCALLRHPHGGEEETNFTHSEKISDSIGILEGERAYPYPIVRYSELIANPAIISKIIRDSTVNIGNSEYQKIQKMFTDLDEARAKANLAYERFKAARESAFNSIKKDISTLNGFNDKIEHGVSADESQVMQIRENLAVRNRLIPTLFHQCKEVGMLKQDYEAITNKIDAATTTMTQISDIKDKNIVS</sequence>
<dbReference type="EMBL" id="MK072498">
    <property type="protein sequence ID" value="AYV86128.1"/>
    <property type="molecule type" value="Genomic_DNA"/>
</dbReference>
<protein>
    <submittedName>
        <fullName evidence="1">Uncharacterized protein</fullName>
    </submittedName>
</protein>
<proteinExistence type="predicted"/>
<accession>A0A3G5AG80</accession>